<feature type="transmembrane region" description="Helical" evidence="1">
    <location>
        <begin position="50"/>
        <end position="70"/>
    </location>
</feature>
<organism evidence="2 3">
    <name type="scientific">Myroides odoratus</name>
    <name type="common">Flavobacterium odoratum</name>
    <dbReference type="NCBI Taxonomy" id="256"/>
    <lineage>
        <taxon>Bacteria</taxon>
        <taxon>Pseudomonadati</taxon>
        <taxon>Bacteroidota</taxon>
        <taxon>Flavobacteriia</taxon>
        <taxon>Flavobacteriales</taxon>
        <taxon>Flavobacteriaceae</taxon>
        <taxon>Myroides</taxon>
    </lineage>
</organism>
<keyword evidence="1" id="KW-1133">Transmembrane helix</keyword>
<evidence type="ECO:0000256" key="1">
    <source>
        <dbReference type="SAM" id="Phobius"/>
    </source>
</evidence>
<evidence type="ECO:0000313" key="3">
    <source>
        <dbReference type="Proteomes" id="UP000255024"/>
    </source>
</evidence>
<protein>
    <submittedName>
        <fullName evidence="2">Uncharacterized protein</fullName>
    </submittedName>
</protein>
<accession>A0A378RMW8</accession>
<dbReference type="EMBL" id="UGQL01000001">
    <property type="protein sequence ID" value="STZ28413.1"/>
    <property type="molecule type" value="Genomic_DNA"/>
</dbReference>
<gene>
    <name evidence="2" type="ORF">NCTC11179_01959</name>
</gene>
<proteinExistence type="predicted"/>
<evidence type="ECO:0000313" key="2">
    <source>
        <dbReference type="EMBL" id="STZ28413.1"/>
    </source>
</evidence>
<name>A0A378RMW8_MYROD</name>
<feature type="transmembrane region" description="Helical" evidence="1">
    <location>
        <begin position="12"/>
        <end position="29"/>
    </location>
</feature>
<dbReference type="Proteomes" id="UP000255024">
    <property type="component" value="Unassembled WGS sequence"/>
</dbReference>
<keyword evidence="1" id="KW-0472">Membrane</keyword>
<dbReference type="AlphaFoldDB" id="A0A378RMW8"/>
<sequence>MSEEHNVLLLDKLFVFHAILFLFLPYFSVEHESYQQKKYSFNLLTTKMNKFHTLLLFFLFSTFGFSQHVLSAWSQQTIENYTKVMYDEAQTLTPTQLLLQNKEAAYWSEVFLTLNASLNNYKEDQNYMLALAHQLTDQTETKLKGTSRLIIWDRIISGDLIFEGKGLVFENDLYTTAGRANQILQNMTNENFGLVELHTTSEELTALQARWFDYLQHQTKPTSSIIPRNQNAKIPEIASLKAMEALIISLQDHPIKRIRIKNCLQNVYNLEIMPTDNDNPAQFCNPDRYTIAYLGTLIGQQQVDLNRDATWWMTFWTENKTKLTWNTEKVFFEIKS</sequence>
<keyword evidence="1" id="KW-0812">Transmembrane</keyword>
<keyword evidence="3" id="KW-1185">Reference proteome</keyword>
<reference evidence="2 3" key="1">
    <citation type="submission" date="2018-06" db="EMBL/GenBank/DDBJ databases">
        <authorList>
            <consortium name="Pathogen Informatics"/>
            <person name="Doyle S."/>
        </authorList>
    </citation>
    <scope>NUCLEOTIDE SEQUENCE [LARGE SCALE GENOMIC DNA]</scope>
    <source>
        <strain evidence="2 3">NCTC11179</strain>
    </source>
</reference>